<accession>A0ABV5G7V0</accession>
<proteinExistence type="predicted"/>
<gene>
    <name evidence="1" type="ORF">ACFFX0_29115</name>
</gene>
<organism evidence="1 2">
    <name type="scientific">Citricoccus parietis</name>
    <dbReference type="NCBI Taxonomy" id="592307"/>
    <lineage>
        <taxon>Bacteria</taxon>
        <taxon>Bacillati</taxon>
        <taxon>Actinomycetota</taxon>
        <taxon>Actinomycetes</taxon>
        <taxon>Micrococcales</taxon>
        <taxon>Micrococcaceae</taxon>
        <taxon>Citricoccus</taxon>
    </lineage>
</organism>
<evidence type="ECO:0000313" key="2">
    <source>
        <dbReference type="Proteomes" id="UP001589575"/>
    </source>
</evidence>
<evidence type="ECO:0000313" key="1">
    <source>
        <dbReference type="EMBL" id="MFB9075026.1"/>
    </source>
</evidence>
<name>A0ABV5G7V0_9MICC</name>
<keyword evidence="2" id="KW-1185">Reference proteome</keyword>
<comment type="caution">
    <text evidence="1">The sequence shown here is derived from an EMBL/GenBank/DDBJ whole genome shotgun (WGS) entry which is preliminary data.</text>
</comment>
<reference evidence="1 2" key="1">
    <citation type="submission" date="2024-09" db="EMBL/GenBank/DDBJ databases">
        <authorList>
            <person name="Sun Q."/>
            <person name="Mori K."/>
        </authorList>
    </citation>
    <scope>NUCLEOTIDE SEQUENCE [LARGE SCALE GENOMIC DNA]</scope>
    <source>
        <strain evidence="1 2">CCM 7609</strain>
    </source>
</reference>
<protein>
    <submittedName>
        <fullName evidence="1">Uncharacterized protein</fullName>
    </submittedName>
</protein>
<dbReference type="EMBL" id="JBHMFI010000006">
    <property type="protein sequence ID" value="MFB9075026.1"/>
    <property type="molecule type" value="Genomic_DNA"/>
</dbReference>
<dbReference type="Proteomes" id="UP001589575">
    <property type="component" value="Unassembled WGS sequence"/>
</dbReference>
<sequence>MSIEVAGASASKYAVVSPSNIPARSPVVIRCRVIAITEEASATN</sequence>